<dbReference type="Proteomes" id="UP001501586">
    <property type="component" value="Unassembled WGS sequence"/>
</dbReference>
<evidence type="ECO:0008006" key="3">
    <source>
        <dbReference type="Google" id="ProtNLM"/>
    </source>
</evidence>
<evidence type="ECO:0000313" key="2">
    <source>
        <dbReference type="Proteomes" id="UP001501586"/>
    </source>
</evidence>
<reference evidence="2" key="1">
    <citation type="journal article" date="2019" name="Int. J. Syst. Evol. Microbiol.">
        <title>The Global Catalogue of Microorganisms (GCM) 10K type strain sequencing project: providing services to taxonomists for standard genome sequencing and annotation.</title>
        <authorList>
            <consortium name="The Broad Institute Genomics Platform"/>
            <consortium name="The Broad Institute Genome Sequencing Center for Infectious Disease"/>
            <person name="Wu L."/>
            <person name="Ma J."/>
        </authorList>
    </citation>
    <scope>NUCLEOTIDE SEQUENCE [LARGE SCALE GENOMIC DNA]</scope>
    <source>
        <strain evidence="2">JCM 17458</strain>
    </source>
</reference>
<dbReference type="EMBL" id="BAABAZ010000003">
    <property type="protein sequence ID" value="GAA4282687.1"/>
    <property type="molecule type" value="Genomic_DNA"/>
</dbReference>
<accession>A0ABP8EFE0</accession>
<comment type="caution">
    <text evidence="1">The sequence shown here is derived from an EMBL/GenBank/DDBJ whole genome shotgun (WGS) entry which is preliminary data.</text>
</comment>
<sequence>MTVDRTPPPPQSESDLVDRVAEMLRARLPEDWELKQFLNLDLNGRSTFDAAFAVSAPDGREIELVIEARRLLAVRDVPRIAEQLRVTGAGRVGLVAARYLAASVRKELSDAGLSFADATGNMLVRASSPALFISDRGADNDPWRGPGRPRGTLKGEPAAKVVRALVDFPGPWKVRNLIEKSKASTGSVYRVLDFLEEEALLQRDREGLIQVSDWAKLLRRWSNDYQFLNSNAVSRWIAPRGFDALAERIAAASLPEFAITGSMAAATWAEYAPLRAVAIYTADRASAAKEWGLRATDTGANVLLAEPAYSVVFERTTVREDGLRVAAPAQVAVDLMTGPGRAPAEADHLLEWMQENEDTWR</sequence>
<evidence type="ECO:0000313" key="1">
    <source>
        <dbReference type="EMBL" id="GAA4282687.1"/>
    </source>
</evidence>
<keyword evidence="2" id="KW-1185">Reference proteome</keyword>
<dbReference type="InterPro" id="IPR036390">
    <property type="entry name" value="WH_DNA-bd_sf"/>
</dbReference>
<organism evidence="1 2">
    <name type="scientific">Brevibacterium daeguense</name>
    <dbReference type="NCBI Taxonomy" id="909936"/>
    <lineage>
        <taxon>Bacteria</taxon>
        <taxon>Bacillati</taxon>
        <taxon>Actinomycetota</taxon>
        <taxon>Actinomycetes</taxon>
        <taxon>Micrococcales</taxon>
        <taxon>Brevibacteriaceae</taxon>
        <taxon>Brevibacterium</taxon>
    </lineage>
</organism>
<dbReference type="SUPFAM" id="SSF46785">
    <property type="entry name" value="Winged helix' DNA-binding domain"/>
    <property type="match status" value="1"/>
</dbReference>
<gene>
    <name evidence="1" type="ORF">GCM10022261_02180</name>
</gene>
<dbReference type="RefSeq" id="WP_236865178.1">
    <property type="nucleotide sequence ID" value="NZ_BAABAZ010000003.1"/>
</dbReference>
<protein>
    <recommendedName>
        <fullName evidence="3">HTH iclR-type domain-containing protein</fullName>
    </recommendedName>
</protein>
<name>A0ABP8EFE0_9MICO</name>
<proteinExistence type="predicted"/>